<evidence type="ECO:0000313" key="3">
    <source>
        <dbReference type="Proteomes" id="UP000612055"/>
    </source>
</evidence>
<sequence length="605" mass="61550">MSEAILELLKRYVKDHPSEADDFVVDGHWKQVEEIDDAALRKVMPTLTWRFVSEVLWDVYTFRQALQEHMFTYHFGHLPPQIRGGGMKHFGRHNAAWKQWEPDTEPAADVRAARAAKLNVATYYRTGPKRAGEAAERGESQQPPEEQPGGTQEDAFATQPRAAALRPAGGTRHATGIAEAVKRRRTMDPSCRGLAPGKTPRLLPAAPAIVKTEVPTPQPAHVINAAAVKAAAAAAAGGQGRAALAGGGSGGGNGARAPSAAGPDCPPLKDRNNLLPAAGRRTSAAPPGPGGAKAPAPKDAGATGAAALTSAASPSLLHWSTGHGAANAVTAAAAAGGAPSVAPGPTGSGNGSGSGTSQPPAQHAPPSLDLCRIPLAGSEGPAAAGPSGGRRGGMAGTGGGSAAPGGAAGAKAGPSGALTTVAPAAQLAALALPGGSRYDVEQRVQQLKADLDDFLNQARQVQADRAEAAALRRELQAKAADLAAAQAALAAAHTAAETARRAVEEASAASQRELQQARAEAAAAERQRRAEAGAMARQHAEALAAAQGKAERERRAKEALEQQVKEAQAAVDEELRKRERAEAELRSIRGALAQAVQVAGLGGAA</sequence>
<keyword evidence="3" id="KW-1185">Reference proteome</keyword>
<feature type="compositionally biased region" description="Low complexity" evidence="1">
    <location>
        <begin position="140"/>
        <end position="150"/>
    </location>
</feature>
<feature type="region of interest" description="Disordered" evidence="1">
    <location>
        <begin position="522"/>
        <end position="575"/>
    </location>
</feature>
<feature type="region of interest" description="Disordered" evidence="1">
    <location>
        <begin position="336"/>
        <end position="415"/>
    </location>
</feature>
<organism evidence="2 3">
    <name type="scientific">Edaphochlamys debaryana</name>
    <dbReference type="NCBI Taxonomy" id="47281"/>
    <lineage>
        <taxon>Eukaryota</taxon>
        <taxon>Viridiplantae</taxon>
        <taxon>Chlorophyta</taxon>
        <taxon>core chlorophytes</taxon>
        <taxon>Chlorophyceae</taxon>
        <taxon>CS clade</taxon>
        <taxon>Chlamydomonadales</taxon>
        <taxon>Chlamydomonadales incertae sedis</taxon>
        <taxon>Edaphochlamys</taxon>
    </lineage>
</organism>
<dbReference type="Proteomes" id="UP000612055">
    <property type="component" value="Unassembled WGS sequence"/>
</dbReference>
<feature type="compositionally biased region" description="Basic and acidic residues" evidence="1">
    <location>
        <begin position="549"/>
        <end position="564"/>
    </location>
</feature>
<feature type="compositionally biased region" description="Basic and acidic residues" evidence="1">
    <location>
        <begin position="130"/>
        <end position="139"/>
    </location>
</feature>
<accession>A0A836BQW1</accession>
<evidence type="ECO:0000256" key="1">
    <source>
        <dbReference type="SAM" id="MobiDB-lite"/>
    </source>
</evidence>
<feature type="compositionally biased region" description="Low complexity" evidence="1">
    <location>
        <begin position="292"/>
        <end position="306"/>
    </location>
</feature>
<feature type="compositionally biased region" description="Low complexity" evidence="1">
    <location>
        <begin position="532"/>
        <end position="548"/>
    </location>
</feature>
<evidence type="ECO:0000313" key="2">
    <source>
        <dbReference type="EMBL" id="KAG2485457.1"/>
    </source>
</evidence>
<reference evidence="2" key="1">
    <citation type="journal article" date="2020" name="bioRxiv">
        <title>Comparative genomics of Chlamydomonas.</title>
        <authorList>
            <person name="Craig R.J."/>
            <person name="Hasan A.R."/>
            <person name="Ness R.W."/>
            <person name="Keightley P.D."/>
        </authorList>
    </citation>
    <scope>NUCLEOTIDE SEQUENCE</scope>
    <source>
        <strain evidence="2">CCAP 11/70</strain>
    </source>
</reference>
<gene>
    <name evidence="2" type="ORF">HYH03_015835</name>
</gene>
<feature type="region of interest" description="Disordered" evidence="1">
    <location>
        <begin position="241"/>
        <end position="306"/>
    </location>
</feature>
<feature type="compositionally biased region" description="Low complexity" evidence="1">
    <location>
        <begin position="336"/>
        <end position="345"/>
    </location>
</feature>
<feature type="compositionally biased region" description="Low complexity" evidence="1">
    <location>
        <begin position="276"/>
        <end position="285"/>
    </location>
</feature>
<feature type="region of interest" description="Disordered" evidence="1">
    <location>
        <begin position="128"/>
        <end position="199"/>
    </location>
</feature>
<feature type="compositionally biased region" description="Low complexity" evidence="1">
    <location>
        <begin position="376"/>
        <end position="385"/>
    </location>
</feature>
<protein>
    <submittedName>
        <fullName evidence="2">Uncharacterized protein</fullName>
    </submittedName>
</protein>
<comment type="caution">
    <text evidence="2">The sequence shown here is derived from an EMBL/GenBank/DDBJ whole genome shotgun (WGS) entry which is preliminary data.</text>
</comment>
<feature type="compositionally biased region" description="Gly residues" evidence="1">
    <location>
        <begin position="241"/>
        <end position="254"/>
    </location>
</feature>
<dbReference type="AlphaFoldDB" id="A0A836BQW1"/>
<feature type="compositionally biased region" description="Gly residues" evidence="1">
    <location>
        <begin position="386"/>
        <end position="408"/>
    </location>
</feature>
<proteinExistence type="predicted"/>
<name>A0A836BQW1_9CHLO</name>
<dbReference type="EMBL" id="JAEHOE010000129">
    <property type="protein sequence ID" value="KAG2485457.1"/>
    <property type="molecule type" value="Genomic_DNA"/>
</dbReference>